<accession>A0A7J7JU53</accession>
<dbReference type="EMBL" id="VXIV02001813">
    <property type="protein sequence ID" value="KAF6029463.1"/>
    <property type="molecule type" value="Genomic_DNA"/>
</dbReference>
<organism evidence="1 2">
    <name type="scientific">Bugula neritina</name>
    <name type="common">Brown bryozoan</name>
    <name type="synonym">Sertularia neritina</name>
    <dbReference type="NCBI Taxonomy" id="10212"/>
    <lineage>
        <taxon>Eukaryota</taxon>
        <taxon>Metazoa</taxon>
        <taxon>Spiralia</taxon>
        <taxon>Lophotrochozoa</taxon>
        <taxon>Bryozoa</taxon>
        <taxon>Gymnolaemata</taxon>
        <taxon>Cheilostomatida</taxon>
        <taxon>Flustrina</taxon>
        <taxon>Buguloidea</taxon>
        <taxon>Bugulidae</taxon>
        <taxon>Bugula</taxon>
    </lineage>
</organism>
<comment type="caution">
    <text evidence="1">The sequence shown here is derived from an EMBL/GenBank/DDBJ whole genome shotgun (WGS) entry which is preliminary data.</text>
</comment>
<sequence length="114" mass="13312">MCHSFLIDHVSAAQELVHACQYAYTNKAGWNNPISDKRFLDAKMSYTMQMVDEEVSLKKLKLETEERDKQLAKQPKVKEKETLQTKVICQKIKSWVSNKLLKKLVNMFRVPLPE</sequence>
<dbReference type="Proteomes" id="UP000593567">
    <property type="component" value="Unassembled WGS sequence"/>
</dbReference>
<proteinExistence type="predicted"/>
<gene>
    <name evidence="1" type="ORF">EB796_012226</name>
</gene>
<keyword evidence="2" id="KW-1185">Reference proteome</keyword>
<evidence type="ECO:0000313" key="2">
    <source>
        <dbReference type="Proteomes" id="UP000593567"/>
    </source>
</evidence>
<dbReference type="AlphaFoldDB" id="A0A7J7JU53"/>
<evidence type="ECO:0000313" key="1">
    <source>
        <dbReference type="EMBL" id="KAF6029463.1"/>
    </source>
</evidence>
<protein>
    <submittedName>
        <fullName evidence="1">Uncharacterized protein</fullName>
    </submittedName>
</protein>
<reference evidence="1" key="1">
    <citation type="submission" date="2020-06" db="EMBL/GenBank/DDBJ databases">
        <title>Draft genome of Bugula neritina, a colonial animal packing powerful symbionts and potential medicines.</title>
        <authorList>
            <person name="Rayko M."/>
        </authorList>
    </citation>
    <scope>NUCLEOTIDE SEQUENCE [LARGE SCALE GENOMIC DNA]</scope>
    <source>
        <strain evidence="1">Kwan_BN1</strain>
    </source>
</reference>
<name>A0A7J7JU53_BUGNE</name>